<reference evidence="6" key="1">
    <citation type="journal article" date="2017" name="bioRxiv">
        <title>Comparative analysis of the genomes of Stylophora pistillata and Acropora digitifera provides evidence for extensive differences between species of corals.</title>
        <authorList>
            <person name="Voolstra C.R."/>
            <person name="Li Y."/>
            <person name="Liew Y.J."/>
            <person name="Baumgarten S."/>
            <person name="Zoccola D."/>
            <person name="Flot J.-F."/>
            <person name="Tambutte S."/>
            <person name="Allemand D."/>
            <person name="Aranda M."/>
        </authorList>
    </citation>
    <scope>NUCLEOTIDE SEQUENCE [LARGE SCALE GENOMIC DNA]</scope>
</reference>
<dbReference type="Proteomes" id="UP000225706">
    <property type="component" value="Unassembled WGS sequence"/>
</dbReference>
<gene>
    <name evidence="5" type="primary">Asb3</name>
    <name evidence="5" type="ORF">AWC38_SpisGene14956</name>
</gene>
<keyword evidence="2 3" id="KW-0040">ANK repeat</keyword>
<dbReference type="SMART" id="SM00248">
    <property type="entry name" value="ANK"/>
    <property type="match status" value="6"/>
</dbReference>
<feature type="repeat" description="ANK" evidence="3">
    <location>
        <begin position="83"/>
        <end position="115"/>
    </location>
</feature>
<evidence type="ECO:0000256" key="3">
    <source>
        <dbReference type="PROSITE-ProRule" id="PRU00023"/>
    </source>
</evidence>
<dbReference type="InterPro" id="IPR002110">
    <property type="entry name" value="Ankyrin_rpt"/>
</dbReference>
<dbReference type="InterPro" id="IPR001496">
    <property type="entry name" value="SOCS_box"/>
</dbReference>
<dbReference type="PROSITE" id="PS50225">
    <property type="entry name" value="SOCS"/>
    <property type="match status" value="1"/>
</dbReference>
<protein>
    <submittedName>
        <fullName evidence="5">Ankyrin repeat and SOCS box protein 3</fullName>
    </submittedName>
</protein>
<dbReference type="Pfam" id="PF00023">
    <property type="entry name" value="Ank"/>
    <property type="match status" value="1"/>
</dbReference>
<keyword evidence="6" id="KW-1185">Reference proteome</keyword>
<proteinExistence type="predicted"/>
<dbReference type="PROSITE" id="PS50088">
    <property type="entry name" value="ANK_REPEAT"/>
    <property type="match status" value="2"/>
</dbReference>
<dbReference type="PROSITE" id="PS50297">
    <property type="entry name" value="ANK_REP_REGION"/>
    <property type="match status" value="2"/>
</dbReference>
<keyword evidence="1" id="KW-0677">Repeat</keyword>
<evidence type="ECO:0000256" key="2">
    <source>
        <dbReference type="ARBA" id="ARBA00023043"/>
    </source>
</evidence>
<comment type="caution">
    <text evidence="5">The sequence shown here is derived from an EMBL/GenBank/DDBJ whole genome shotgun (WGS) entry which is preliminary data.</text>
</comment>
<dbReference type="STRING" id="50429.A0A2B4RUW3"/>
<evidence type="ECO:0000313" key="5">
    <source>
        <dbReference type="EMBL" id="PFX20583.1"/>
    </source>
</evidence>
<dbReference type="Gene3D" id="1.25.40.20">
    <property type="entry name" value="Ankyrin repeat-containing domain"/>
    <property type="match status" value="2"/>
</dbReference>
<evidence type="ECO:0000313" key="6">
    <source>
        <dbReference type="Proteomes" id="UP000225706"/>
    </source>
</evidence>
<dbReference type="InterPro" id="IPR036770">
    <property type="entry name" value="Ankyrin_rpt-contain_sf"/>
</dbReference>
<dbReference type="PANTHER" id="PTHR24189:SF73">
    <property type="entry name" value="ANKYRIN REPEAT AND SOCS BOX-CONTAINING 15B"/>
    <property type="match status" value="1"/>
</dbReference>
<evidence type="ECO:0000256" key="1">
    <source>
        <dbReference type="ARBA" id="ARBA00022737"/>
    </source>
</evidence>
<dbReference type="Pfam" id="PF12796">
    <property type="entry name" value="Ank_2"/>
    <property type="match status" value="2"/>
</dbReference>
<evidence type="ECO:0000259" key="4">
    <source>
        <dbReference type="PROSITE" id="PS50225"/>
    </source>
</evidence>
<dbReference type="InterPro" id="IPR050745">
    <property type="entry name" value="Multifunctional_regulatory"/>
</dbReference>
<dbReference type="SUPFAM" id="SSF48403">
    <property type="entry name" value="Ankyrin repeat"/>
    <property type="match status" value="1"/>
</dbReference>
<feature type="domain" description="SOCS box" evidence="4">
    <location>
        <begin position="252"/>
        <end position="291"/>
    </location>
</feature>
<feature type="repeat" description="ANK" evidence="3">
    <location>
        <begin position="116"/>
        <end position="148"/>
    </location>
</feature>
<dbReference type="OrthoDB" id="496981at2759"/>
<dbReference type="AlphaFoldDB" id="A0A2B4RUW3"/>
<accession>A0A2B4RUW3</accession>
<sequence length="294" mass="32809">MNQTRENQNHFQGLPEFHYAALLGKTELLKKLLSTGNSILASVDLYGRTALHIAASHDVYKSLEVLCRSFSEDKKILDQKDNYGYTALHYAVQGANTYSAKLLLDSGCDVNPTQFSQYTPLHLAATYGYPELVAVLCNHAANVHARSATQETPLQMAARSGIRIRERMKVHYTTLALLLKFGSDAYVTDNDGVTPLHYVAMYCEIKECAALLCGAGASVRNCNHGKVTAVHVARRAEVHNFLKQLETIPLRLEHLCLLVLRQGLGTNFKDKTEYLPLPKPLKDKLLFKKLPRIV</sequence>
<organism evidence="5 6">
    <name type="scientific">Stylophora pistillata</name>
    <name type="common">Smooth cauliflower coral</name>
    <dbReference type="NCBI Taxonomy" id="50429"/>
    <lineage>
        <taxon>Eukaryota</taxon>
        <taxon>Metazoa</taxon>
        <taxon>Cnidaria</taxon>
        <taxon>Anthozoa</taxon>
        <taxon>Hexacorallia</taxon>
        <taxon>Scleractinia</taxon>
        <taxon>Astrocoeniina</taxon>
        <taxon>Pocilloporidae</taxon>
        <taxon>Stylophora</taxon>
    </lineage>
</organism>
<dbReference type="EMBL" id="LSMT01000311">
    <property type="protein sequence ID" value="PFX20583.1"/>
    <property type="molecule type" value="Genomic_DNA"/>
</dbReference>
<name>A0A2B4RUW3_STYPI</name>
<dbReference type="PANTHER" id="PTHR24189">
    <property type="entry name" value="MYOTROPHIN"/>
    <property type="match status" value="1"/>
</dbReference>